<evidence type="ECO:0000313" key="1">
    <source>
        <dbReference type="EMBL" id="RLV82347.1"/>
    </source>
</evidence>
<accession>A0A0A0NEY3</accession>
<dbReference type="eggNOG" id="COG4842">
    <property type="taxonomic scope" value="Bacteria"/>
</dbReference>
<reference evidence="1 2" key="1">
    <citation type="journal article" date="2018" name="J. Biol. Chem.">
        <title>Discovery of the actinoplanic acid pathway in Streptomyces rapamycinicus reveals a genetically conserved synergism with rapamycin.</title>
        <authorList>
            <person name="Mrak P."/>
            <person name="Krastel P."/>
            <person name="Pivk Lukancic P."/>
            <person name="Tao J."/>
            <person name="Pistorius D."/>
            <person name="Moore C.M."/>
        </authorList>
    </citation>
    <scope>NUCLEOTIDE SEQUENCE [LARGE SCALE GENOMIC DNA]</scope>
    <source>
        <strain evidence="1 2">NRRL 5491</strain>
    </source>
</reference>
<dbReference type="HOGENOM" id="CLU_151185_2_0_11"/>
<dbReference type="KEGG" id="src:M271_15380"/>
<dbReference type="InterPro" id="IPR010310">
    <property type="entry name" value="T7SS_ESAT-6-like"/>
</dbReference>
<dbReference type="RefSeq" id="WP_020868076.1">
    <property type="nucleotide sequence ID" value="NC_022785.1"/>
</dbReference>
<protein>
    <recommendedName>
        <fullName evidence="3">WXG100 family type VII secretion target</fullName>
    </recommendedName>
</protein>
<organism evidence="1 2">
    <name type="scientific">Streptomyces rapamycinicus (strain ATCC 29253 / DSM 41530 / NRRL 5491 / AYB-994)</name>
    <name type="common">Streptomyces hygroscopicus (strain ATCC 29253)</name>
    <dbReference type="NCBI Taxonomy" id="1343740"/>
    <lineage>
        <taxon>Bacteria</taxon>
        <taxon>Bacillati</taxon>
        <taxon>Actinomycetota</taxon>
        <taxon>Actinomycetes</taxon>
        <taxon>Kitasatosporales</taxon>
        <taxon>Streptomycetaceae</taxon>
        <taxon>Streptomyces</taxon>
        <taxon>Streptomyces violaceusniger group</taxon>
    </lineage>
</organism>
<dbReference type="Gene3D" id="1.10.287.1060">
    <property type="entry name" value="ESAT-6-like"/>
    <property type="match status" value="1"/>
</dbReference>
<dbReference type="STRING" id="1343740.M271_15380"/>
<evidence type="ECO:0000313" key="2">
    <source>
        <dbReference type="Proteomes" id="UP000281594"/>
    </source>
</evidence>
<dbReference type="EMBL" id="QYCY01000001">
    <property type="protein sequence ID" value="RLV82347.1"/>
    <property type="molecule type" value="Genomic_DNA"/>
</dbReference>
<dbReference type="AlphaFoldDB" id="A0A0A0NEY3"/>
<dbReference type="Pfam" id="PF06013">
    <property type="entry name" value="WXG100"/>
    <property type="match status" value="1"/>
</dbReference>
<name>A0A0A0NEY3_STRRN</name>
<dbReference type="SUPFAM" id="SSF140453">
    <property type="entry name" value="EsxAB dimer-like"/>
    <property type="match status" value="1"/>
</dbReference>
<dbReference type="InterPro" id="IPR036689">
    <property type="entry name" value="ESAT-6-like_sf"/>
</dbReference>
<evidence type="ECO:0008006" key="3">
    <source>
        <dbReference type="Google" id="ProtNLM"/>
    </source>
</evidence>
<dbReference type="Proteomes" id="UP000281594">
    <property type="component" value="Unassembled WGS sequence"/>
</dbReference>
<sequence length="112" mass="12466">MAEKLRVEGHDFKTLESAIDWMEGQLTERIGKLNNVIDHVEGHWKGIAAGAYNNLQTEVNNDVRRVNQLLSFTRELVKASRDGFDQEEIDQLKNINSVGGGESGILGSFHAS</sequence>
<gene>
    <name evidence="1" type="ORF">D3C57_128220</name>
</gene>
<comment type="caution">
    <text evidence="1">The sequence shown here is derived from an EMBL/GenBank/DDBJ whole genome shotgun (WGS) entry which is preliminary data.</text>
</comment>
<proteinExistence type="predicted"/>